<feature type="compositionally biased region" description="Basic and acidic residues" evidence="1">
    <location>
        <begin position="289"/>
        <end position="300"/>
    </location>
</feature>
<dbReference type="Proteomes" id="UP000049455">
    <property type="component" value="Unassembled WGS sequence"/>
</dbReference>
<dbReference type="EMBL" id="CYPR01000136">
    <property type="protein sequence ID" value="CUH39351.1"/>
    <property type="molecule type" value="Genomic_DNA"/>
</dbReference>
<evidence type="ECO:0000313" key="2">
    <source>
        <dbReference type="EMBL" id="CUH39351.1"/>
    </source>
</evidence>
<accession>A0A0M7BAE5</accession>
<dbReference type="AlphaFoldDB" id="A0A0M7BAE5"/>
<organism evidence="2 3">
    <name type="scientific">Jannaschia seosinensis</name>
    <dbReference type="NCBI Taxonomy" id="313367"/>
    <lineage>
        <taxon>Bacteria</taxon>
        <taxon>Pseudomonadati</taxon>
        <taxon>Pseudomonadota</taxon>
        <taxon>Alphaproteobacteria</taxon>
        <taxon>Rhodobacterales</taxon>
        <taxon>Roseobacteraceae</taxon>
        <taxon>Jannaschia</taxon>
    </lineage>
</organism>
<reference evidence="2 3" key="1">
    <citation type="submission" date="2015-09" db="EMBL/GenBank/DDBJ databases">
        <authorList>
            <person name="Jackson K.R."/>
            <person name="Lunt B.L."/>
            <person name="Fisher J.N.B."/>
            <person name="Gardner A.V."/>
            <person name="Bailey M.E."/>
            <person name="Deus L.M."/>
            <person name="Earl A.S."/>
            <person name="Gibby P.D."/>
            <person name="Hartmann K.A."/>
            <person name="Liu J.E."/>
            <person name="Manci A.M."/>
            <person name="Nielsen D.A."/>
            <person name="Solomon M.B."/>
            <person name="Breakwell D.P."/>
            <person name="Burnett S.H."/>
            <person name="Grose J.H."/>
        </authorList>
    </citation>
    <scope>NUCLEOTIDE SEQUENCE [LARGE SCALE GENOMIC DNA]</scope>
    <source>
        <strain evidence="2 3">CECT 7799</strain>
    </source>
</reference>
<keyword evidence="3" id="KW-1185">Reference proteome</keyword>
<gene>
    <name evidence="2" type="ORF">JSE7799_02075</name>
</gene>
<evidence type="ECO:0000256" key="1">
    <source>
        <dbReference type="SAM" id="MobiDB-lite"/>
    </source>
</evidence>
<proteinExistence type="predicted"/>
<feature type="region of interest" description="Disordered" evidence="1">
    <location>
        <begin position="269"/>
        <end position="307"/>
    </location>
</feature>
<sequence length="307" mass="32815">MAEPVRVQIGLDEAGQLCVGHGAGEPAIGTAIGGAASAGRLPLVLGIEFAHHPLRHRLQLADAGPTLVGLVFGPQGIMRHNEPVTGEGGFCDALVEGEVLEGLDQVDIATGRHCQDELQRALRPFSDRGQFGDVVEAEQAAVGHQHHPLDREAREHLLQHPLQGLRLGDVAGVDRMQERQSFCGLDHAEDELPGDAAAFLVHAEGAQIVGNLPLAVNAHSGQVVEHDRKVSIDQGAELAAQRGLDGIKVVHQGVHGAQELLVCRGLRHPGHRDRLQPPQASQLRLRRAKPVEHHRPDQRLGIEAAPG</sequence>
<evidence type="ECO:0000313" key="3">
    <source>
        <dbReference type="Proteomes" id="UP000049455"/>
    </source>
</evidence>
<name>A0A0M7BAE5_9RHOB</name>
<protein>
    <submittedName>
        <fullName evidence="2">Uncharacterized protein</fullName>
    </submittedName>
</protein>